<organism evidence="2 3">
    <name type="scientific">Danionella cerebrum</name>
    <dbReference type="NCBI Taxonomy" id="2873325"/>
    <lineage>
        <taxon>Eukaryota</taxon>
        <taxon>Metazoa</taxon>
        <taxon>Chordata</taxon>
        <taxon>Craniata</taxon>
        <taxon>Vertebrata</taxon>
        <taxon>Euteleostomi</taxon>
        <taxon>Actinopterygii</taxon>
        <taxon>Neopterygii</taxon>
        <taxon>Teleostei</taxon>
        <taxon>Ostariophysi</taxon>
        <taxon>Cypriniformes</taxon>
        <taxon>Danionidae</taxon>
        <taxon>Danioninae</taxon>
        <taxon>Danionella</taxon>
    </lineage>
</organism>
<feature type="non-terminal residue" evidence="2">
    <location>
        <position position="97"/>
    </location>
</feature>
<dbReference type="EMBL" id="SRMA01025226">
    <property type="protein sequence ID" value="TRY97445.1"/>
    <property type="molecule type" value="Genomic_DNA"/>
</dbReference>
<reference evidence="2 3" key="1">
    <citation type="journal article" date="2019" name="Sci. Data">
        <title>Hybrid genome assembly and annotation of Danionella translucida.</title>
        <authorList>
            <person name="Kadobianskyi M."/>
            <person name="Schulze L."/>
            <person name="Schuelke M."/>
            <person name="Judkewitz B."/>
        </authorList>
    </citation>
    <scope>NUCLEOTIDE SEQUENCE [LARGE SCALE GENOMIC DNA]</scope>
    <source>
        <strain evidence="2 3">Bolton</strain>
    </source>
</reference>
<feature type="region of interest" description="Disordered" evidence="1">
    <location>
        <begin position="53"/>
        <end position="77"/>
    </location>
</feature>
<evidence type="ECO:0000256" key="1">
    <source>
        <dbReference type="SAM" id="MobiDB-lite"/>
    </source>
</evidence>
<dbReference type="AlphaFoldDB" id="A0A553R5K1"/>
<sequence length="97" mass="10250">MASGHSAVTQSCSEEGNGCSVSSEFSFVSQDHNCPVCGVPRVYFDSGTHSVEPGYVHDSSEDSQPQTRAMCGSADTNGFSEEELLNITFEACDSTGE</sequence>
<evidence type="ECO:0000313" key="3">
    <source>
        <dbReference type="Proteomes" id="UP000316079"/>
    </source>
</evidence>
<gene>
    <name evidence="2" type="ORF">DNTS_033832</name>
</gene>
<feature type="region of interest" description="Disordered" evidence="1">
    <location>
        <begin position="1"/>
        <end position="20"/>
    </location>
</feature>
<dbReference type="OrthoDB" id="8821921at2759"/>
<evidence type="ECO:0000313" key="2">
    <source>
        <dbReference type="EMBL" id="TRY97445.1"/>
    </source>
</evidence>
<accession>A0A553R5K1</accession>
<comment type="caution">
    <text evidence="2">The sequence shown here is derived from an EMBL/GenBank/DDBJ whole genome shotgun (WGS) entry which is preliminary data.</text>
</comment>
<proteinExistence type="predicted"/>
<dbReference type="Proteomes" id="UP000316079">
    <property type="component" value="Unassembled WGS sequence"/>
</dbReference>
<name>A0A553R5K1_9TELE</name>
<keyword evidence="3" id="KW-1185">Reference proteome</keyword>
<protein>
    <submittedName>
        <fullName evidence="2">Uncharacterized protein</fullName>
    </submittedName>
</protein>